<evidence type="ECO:0000313" key="2">
    <source>
        <dbReference type="Proteomes" id="UP000188532"/>
    </source>
</evidence>
<evidence type="ECO:0000313" key="1">
    <source>
        <dbReference type="EMBL" id="OOK66042.1"/>
    </source>
</evidence>
<dbReference type="Proteomes" id="UP000188532">
    <property type="component" value="Unassembled WGS sequence"/>
</dbReference>
<organism evidence="1 2">
    <name type="scientific">Mycobacterium kansasii</name>
    <dbReference type="NCBI Taxonomy" id="1768"/>
    <lineage>
        <taxon>Bacteria</taxon>
        <taxon>Bacillati</taxon>
        <taxon>Actinomycetota</taxon>
        <taxon>Actinomycetes</taxon>
        <taxon>Mycobacteriales</taxon>
        <taxon>Mycobacteriaceae</taxon>
        <taxon>Mycobacterium</taxon>
    </lineage>
</organism>
<comment type="caution">
    <text evidence="1">The sequence shown here is derived from an EMBL/GenBank/DDBJ whole genome shotgun (WGS) entry which is preliminary data.</text>
</comment>
<name>A0A1V3WGR0_MYCKA</name>
<proteinExistence type="predicted"/>
<dbReference type="AlphaFoldDB" id="A0A1V3WGR0"/>
<accession>A0A1V3WGR0</accession>
<sequence length="72" mass="7727">MASSKLADLNSTIVNWYVSRESTSSTFSRQALPMMWDFAEVHVLGENTGSFQNTLKMLAGSLASTAAGPSLL</sequence>
<gene>
    <name evidence="1" type="ORF">BZL29_7680</name>
</gene>
<dbReference type="EMBL" id="MVBN01000010">
    <property type="protein sequence ID" value="OOK66042.1"/>
    <property type="molecule type" value="Genomic_DNA"/>
</dbReference>
<reference evidence="1 2" key="1">
    <citation type="submission" date="2017-02" db="EMBL/GenBank/DDBJ databases">
        <title>Complete genome sequences of Mycobacterium kansasii strains isolated from rhesus macaques.</title>
        <authorList>
            <person name="Panda A."/>
            <person name="Nagaraj S."/>
            <person name="Zhao X."/>
            <person name="Tettelin H."/>
            <person name="Detolla L.J."/>
        </authorList>
    </citation>
    <scope>NUCLEOTIDE SEQUENCE [LARGE SCALE GENOMIC DNA]</scope>
    <source>
        <strain evidence="1 2">11-3469</strain>
    </source>
</reference>
<protein>
    <submittedName>
        <fullName evidence="1">Uncharacterized protein</fullName>
    </submittedName>
</protein>